<dbReference type="InterPro" id="IPR006059">
    <property type="entry name" value="SBP"/>
</dbReference>
<dbReference type="PROSITE" id="PS51257">
    <property type="entry name" value="PROKAR_LIPOPROTEIN"/>
    <property type="match status" value="1"/>
</dbReference>
<reference evidence="8 9" key="1">
    <citation type="submission" date="2019-09" db="EMBL/GenBank/DDBJ databases">
        <title>Hydrogenophaga aromatica sp. nov., isolated from a para-xylene-degrading enrichment culture.</title>
        <authorList>
            <person name="Tancsics A."/>
            <person name="Banerjee S."/>
        </authorList>
    </citation>
    <scope>NUCLEOTIDE SEQUENCE [LARGE SCALE GENOMIC DNA]</scope>
    <source>
        <strain evidence="8 9">D2P1</strain>
    </source>
</reference>
<dbReference type="Gene3D" id="3.40.190.10">
    <property type="entry name" value="Periplasmic binding protein-like II"/>
    <property type="match status" value="2"/>
</dbReference>
<evidence type="ECO:0000256" key="4">
    <source>
        <dbReference type="ARBA" id="ARBA00022729"/>
    </source>
</evidence>
<dbReference type="EMBL" id="VYGV01000016">
    <property type="protein sequence ID" value="NWF47616.1"/>
    <property type="molecule type" value="Genomic_DNA"/>
</dbReference>
<dbReference type="PANTHER" id="PTHR43649">
    <property type="entry name" value="ARABINOSE-BINDING PROTEIN-RELATED"/>
    <property type="match status" value="1"/>
</dbReference>
<evidence type="ECO:0000256" key="6">
    <source>
        <dbReference type="ARBA" id="ARBA00049753"/>
    </source>
</evidence>
<gene>
    <name evidence="8" type="ORF">F3K02_20520</name>
</gene>
<comment type="function">
    <text evidence="5">Part of a binding-protein-dependent transport system for a sugar.</text>
</comment>
<feature type="chain" id="PRO_5030713028" description="Probable sugar-binding periplasmic protein" evidence="7">
    <location>
        <begin position="20"/>
        <end position="437"/>
    </location>
</feature>
<dbReference type="PANTHER" id="PTHR43649:SF28">
    <property type="entry name" value="BINDING PROTEIN COMPONENT OF ABC SUGAR TRANSPORTER-RELATED"/>
    <property type="match status" value="1"/>
</dbReference>
<sequence length="437" mass="45843">MKFTYTFGAALVAALLATACGKKEEAAPVAATPAPAAAPAPAKTAVEVLHYWTSGGEAKSAAELKGMLEAKGYEWKDFAVAGGGGENAMTVLKSRAVSGNPPTAAQVKGPAIQEWAKEGMLANIDNVAGPEKWDELLPKVVADVMKADGHYVAAPVNVHRVNWMWANPEVLKKAGVAGMPKTWDEFFVAADKIKKSGNIALAHGGQNWQDFTVFESVVLGVGGAEFYDKALVKLDPAALTSPTMTKAVTTFRKLKGYVDDASSGRDWNMTTAMVIQGKAGFQFMGDWAKGEFTAAGQKPGEGFLCAAAPGTANAYTFNVDSFIMFKLKDEAAQKGQADLASAILSPEFQEVFNQNKGSIPVRLGHDMSKFDDCAKLSAADFVATAKAGGLVPSIAHGMAVSPAAEGAIKDAVSQFWNDDKISVADGVKNIAKAAATK</sequence>
<organism evidence="8 9">
    <name type="scientific">Hydrogenophaga aromaticivorans</name>
    <dbReference type="NCBI Taxonomy" id="2610898"/>
    <lineage>
        <taxon>Bacteria</taxon>
        <taxon>Pseudomonadati</taxon>
        <taxon>Pseudomonadota</taxon>
        <taxon>Betaproteobacteria</taxon>
        <taxon>Burkholderiales</taxon>
        <taxon>Comamonadaceae</taxon>
        <taxon>Hydrogenophaga</taxon>
    </lineage>
</organism>
<evidence type="ECO:0000256" key="5">
    <source>
        <dbReference type="ARBA" id="ARBA00049629"/>
    </source>
</evidence>
<protein>
    <recommendedName>
        <fullName evidence="6">Probable sugar-binding periplasmic protein</fullName>
    </recommendedName>
</protein>
<evidence type="ECO:0000256" key="2">
    <source>
        <dbReference type="ARBA" id="ARBA00008520"/>
    </source>
</evidence>
<feature type="signal peptide" evidence="7">
    <location>
        <begin position="1"/>
        <end position="19"/>
    </location>
</feature>
<dbReference type="InterPro" id="IPR050490">
    <property type="entry name" value="Bact_solute-bd_prot1"/>
</dbReference>
<evidence type="ECO:0000313" key="8">
    <source>
        <dbReference type="EMBL" id="NWF47616.1"/>
    </source>
</evidence>
<keyword evidence="4 7" id="KW-0732">Signal</keyword>
<accession>A0A7Y8GZA1</accession>
<evidence type="ECO:0000313" key="9">
    <source>
        <dbReference type="Proteomes" id="UP000545507"/>
    </source>
</evidence>
<keyword evidence="9" id="KW-1185">Reference proteome</keyword>
<dbReference type="Pfam" id="PF01547">
    <property type="entry name" value="SBP_bac_1"/>
    <property type="match status" value="1"/>
</dbReference>
<evidence type="ECO:0000256" key="1">
    <source>
        <dbReference type="ARBA" id="ARBA00004418"/>
    </source>
</evidence>
<evidence type="ECO:0000256" key="7">
    <source>
        <dbReference type="SAM" id="SignalP"/>
    </source>
</evidence>
<dbReference type="GO" id="GO:0042597">
    <property type="term" value="C:periplasmic space"/>
    <property type="evidence" value="ECO:0007669"/>
    <property type="project" value="UniProtKB-SubCell"/>
</dbReference>
<dbReference type="AlphaFoldDB" id="A0A7Y8GZA1"/>
<dbReference type="SUPFAM" id="SSF53850">
    <property type="entry name" value="Periplasmic binding protein-like II"/>
    <property type="match status" value="1"/>
</dbReference>
<proteinExistence type="inferred from homology"/>
<dbReference type="RefSeq" id="WP_177137479.1">
    <property type="nucleotide sequence ID" value="NZ_VYGV01000016.1"/>
</dbReference>
<dbReference type="Proteomes" id="UP000545507">
    <property type="component" value="Unassembled WGS sequence"/>
</dbReference>
<evidence type="ECO:0000256" key="3">
    <source>
        <dbReference type="ARBA" id="ARBA00022448"/>
    </source>
</evidence>
<keyword evidence="3" id="KW-0813">Transport</keyword>
<name>A0A7Y8GZA1_9BURK</name>
<comment type="subcellular location">
    <subcellularLocation>
        <location evidence="1">Periplasm</location>
    </subcellularLocation>
</comment>
<comment type="caution">
    <text evidence="8">The sequence shown here is derived from an EMBL/GenBank/DDBJ whole genome shotgun (WGS) entry which is preliminary data.</text>
</comment>
<comment type="similarity">
    <text evidence="2">Belongs to the bacterial solute-binding protein 1 family.</text>
</comment>